<accession>A0A6J4M546</accession>
<reference evidence="1" key="1">
    <citation type="submission" date="2020-02" db="EMBL/GenBank/DDBJ databases">
        <authorList>
            <person name="Meier V. D."/>
        </authorList>
    </citation>
    <scope>NUCLEOTIDE SEQUENCE</scope>
    <source>
        <strain evidence="1">AVDCRST_MAG46</strain>
    </source>
</reference>
<evidence type="ECO:0000313" key="1">
    <source>
        <dbReference type="EMBL" id="CAA9350526.1"/>
    </source>
</evidence>
<proteinExistence type="predicted"/>
<organism evidence="1">
    <name type="scientific">uncultured Nocardioidaceae bacterium</name>
    <dbReference type="NCBI Taxonomy" id="253824"/>
    <lineage>
        <taxon>Bacteria</taxon>
        <taxon>Bacillati</taxon>
        <taxon>Actinomycetota</taxon>
        <taxon>Actinomycetes</taxon>
        <taxon>Propionibacteriales</taxon>
        <taxon>Nocardioidaceae</taxon>
        <taxon>environmental samples</taxon>
    </lineage>
</organism>
<dbReference type="AlphaFoldDB" id="A0A6J4M546"/>
<gene>
    <name evidence="1" type="ORF">AVDCRST_MAG46-2565</name>
</gene>
<sequence>MQTPEFVGITPHDVLAKPAASSMPFRWTVNPWRDRTHACFH</sequence>
<name>A0A6J4M546_9ACTN</name>
<protein>
    <submittedName>
        <fullName evidence="1">Uncharacterized protein</fullName>
    </submittedName>
</protein>
<dbReference type="EMBL" id="CADCUD010000173">
    <property type="protein sequence ID" value="CAA9350526.1"/>
    <property type="molecule type" value="Genomic_DNA"/>
</dbReference>